<dbReference type="InterPro" id="IPR051633">
    <property type="entry name" value="AceTr"/>
</dbReference>
<dbReference type="InterPro" id="IPR000791">
    <property type="entry name" value="Gpr1/Fun34/SatP-like"/>
</dbReference>
<dbReference type="STRING" id="237631.A0A0D1DNH5"/>
<comment type="similarity">
    <text evidence="2">Belongs to the acetate uptake transporter (AceTr) (TC 2.A.96) family.</text>
</comment>
<dbReference type="eggNOG" id="ENOG502RCJN">
    <property type="taxonomic scope" value="Eukaryota"/>
</dbReference>
<dbReference type="EMBL" id="CM003160">
    <property type="protein sequence ID" value="KIS65994.1"/>
    <property type="molecule type" value="Genomic_DNA"/>
</dbReference>
<dbReference type="InParanoid" id="A0A0D1DNH5"/>
<dbReference type="AlphaFoldDB" id="A0A0D1DNH5"/>
<evidence type="ECO:0000256" key="3">
    <source>
        <dbReference type="ARBA" id="ARBA00022692"/>
    </source>
</evidence>
<keyword evidence="5 6" id="KW-0472">Membrane</keyword>
<evidence type="ECO:0000256" key="2">
    <source>
        <dbReference type="ARBA" id="ARBA00005587"/>
    </source>
</evidence>
<proteinExistence type="inferred from homology"/>
<evidence type="ECO:0000256" key="1">
    <source>
        <dbReference type="ARBA" id="ARBA00004141"/>
    </source>
</evidence>
<feature type="transmembrane region" description="Helical" evidence="6">
    <location>
        <begin position="223"/>
        <end position="244"/>
    </location>
</feature>
<dbReference type="GO" id="GO:0015123">
    <property type="term" value="F:acetate transmembrane transporter activity"/>
    <property type="evidence" value="ECO:0000318"/>
    <property type="project" value="GO_Central"/>
</dbReference>
<evidence type="ECO:0000256" key="4">
    <source>
        <dbReference type="ARBA" id="ARBA00022989"/>
    </source>
</evidence>
<reference evidence="7 8" key="1">
    <citation type="journal article" date="2006" name="Nature">
        <title>Insights from the genome of the biotrophic fungal plant pathogen Ustilago maydis.</title>
        <authorList>
            <person name="Kamper J."/>
            <person name="Kahmann R."/>
            <person name="Bolker M."/>
            <person name="Ma L.J."/>
            <person name="Brefort T."/>
            <person name="Saville B.J."/>
            <person name="Banuett F."/>
            <person name="Kronstad J.W."/>
            <person name="Gold S.E."/>
            <person name="Muller O."/>
            <person name="Perlin M.H."/>
            <person name="Wosten H.A."/>
            <person name="de Vries R."/>
            <person name="Ruiz-Herrera J."/>
            <person name="Reynaga-Pena C.G."/>
            <person name="Snetselaar K."/>
            <person name="McCann M."/>
            <person name="Perez-Martin J."/>
            <person name="Feldbrugge M."/>
            <person name="Basse C.W."/>
            <person name="Steinberg G."/>
            <person name="Ibeas J.I."/>
            <person name="Holloman W."/>
            <person name="Guzman P."/>
            <person name="Farman M."/>
            <person name="Stajich J.E."/>
            <person name="Sentandreu R."/>
            <person name="Gonzalez-Prieto J.M."/>
            <person name="Kennell J.C."/>
            <person name="Molina L."/>
            <person name="Schirawski J."/>
            <person name="Mendoza-Mendoza A."/>
            <person name="Greilinger D."/>
            <person name="Munch K."/>
            <person name="Rossel N."/>
            <person name="Scherer M."/>
            <person name="Vranes M."/>
            <person name="Ladendorf O."/>
            <person name="Vincon V."/>
            <person name="Fuchs U."/>
            <person name="Sandrock B."/>
            <person name="Meng S."/>
            <person name="Ho E.C."/>
            <person name="Cahill M.J."/>
            <person name="Boyce K.J."/>
            <person name="Klose J."/>
            <person name="Klosterman S.J."/>
            <person name="Deelstra H.J."/>
            <person name="Ortiz-Castellanos L."/>
            <person name="Li W."/>
            <person name="Sanchez-Alonso P."/>
            <person name="Schreier P.H."/>
            <person name="Hauser-Hahn I."/>
            <person name="Vaupel M."/>
            <person name="Koopmann E."/>
            <person name="Friedrich G."/>
            <person name="Voss H."/>
            <person name="Schluter T."/>
            <person name="Margolis J."/>
            <person name="Platt D."/>
            <person name="Swimmer C."/>
            <person name="Gnirke A."/>
            <person name="Chen F."/>
            <person name="Vysotskaia V."/>
            <person name="Mannhaupt G."/>
            <person name="Guldener U."/>
            <person name="Munsterkotter M."/>
            <person name="Haase D."/>
            <person name="Oesterheld M."/>
            <person name="Mewes H.W."/>
            <person name="Mauceli E.W."/>
            <person name="DeCaprio D."/>
            <person name="Wade C.M."/>
            <person name="Butler J."/>
            <person name="Young S."/>
            <person name="Jaffe D.B."/>
            <person name="Calvo S."/>
            <person name="Nusbaum C."/>
            <person name="Galagan J."/>
            <person name="Birren B.W."/>
        </authorList>
    </citation>
    <scope>NUCLEOTIDE SEQUENCE [LARGE SCALE GENOMIC DNA]</scope>
    <source>
        <strain evidence="8">DSM 14603 / FGSC 9021 / UM521</strain>
    </source>
</reference>
<feature type="transmembrane region" description="Helical" evidence="6">
    <location>
        <begin position="64"/>
        <end position="86"/>
    </location>
</feature>
<dbReference type="OMA" id="PIYHRRI"/>
<keyword evidence="4 6" id="KW-1133">Transmembrane helix</keyword>
<feature type="transmembrane region" description="Helical" evidence="6">
    <location>
        <begin position="192"/>
        <end position="211"/>
    </location>
</feature>
<accession>A0A0D1DNH5</accession>
<feature type="transmembrane region" description="Helical" evidence="6">
    <location>
        <begin position="163"/>
        <end position="186"/>
    </location>
</feature>
<protein>
    <submittedName>
        <fullName evidence="7">Uncharacterized protein</fullName>
    </submittedName>
</protein>
<dbReference type="KEGG" id="uma:UMAG_06084"/>
<evidence type="ECO:0000256" key="5">
    <source>
        <dbReference type="ARBA" id="ARBA00023136"/>
    </source>
</evidence>
<dbReference type="GeneID" id="23565794"/>
<dbReference type="Pfam" id="PF01184">
    <property type="entry name" value="Gpr1_Fun34_YaaH"/>
    <property type="match status" value="1"/>
</dbReference>
<keyword evidence="8" id="KW-1185">Reference proteome</keyword>
<feature type="transmembrane region" description="Helical" evidence="6">
    <location>
        <begin position="93"/>
        <end position="114"/>
    </location>
</feature>
<feature type="transmembrane region" description="Helical" evidence="6">
    <location>
        <begin position="120"/>
        <end position="142"/>
    </location>
</feature>
<dbReference type="OrthoDB" id="3648309at2759"/>
<keyword evidence="3 6" id="KW-0812">Transmembrane</keyword>
<organism evidence="7 8">
    <name type="scientific">Mycosarcoma maydis</name>
    <name type="common">Corn smut fungus</name>
    <name type="synonym">Ustilago maydis</name>
    <dbReference type="NCBI Taxonomy" id="5270"/>
    <lineage>
        <taxon>Eukaryota</taxon>
        <taxon>Fungi</taxon>
        <taxon>Dikarya</taxon>
        <taxon>Basidiomycota</taxon>
        <taxon>Ustilaginomycotina</taxon>
        <taxon>Ustilaginomycetes</taxon>
        <taxon>Ustilaginales</taxon>
        <taxon>Ustilaginaceae</taxon>
        <taxon>Mycosarcoma</taxon>
    </lineage>
</organism>
<dbReference type="GO" id="GO:0005886">
    <property type="term" value="C:plasma membrane"/>
    <property type="evidence" value="ECO:0000318"/>
    <property type="project" value="GO_Central"/>
</dbReference>
<name>A0A0D1DNH5_MYCMD</name>
<comment type="subcellular location">
    <subcellularLocation>
        <location evidence="1">Membrane</location>
        <topology evidence="1">Multi-pass membrane protein</topology>
    </subcellularLocation>
</comment>
<evidence type="ECO:0000313" key="7">
    <source>
        <dbReference type="EMBL" id="KIS65994.1"/>
    </source>
</evidence>
<evidence type="ECO:0000313" key="8">
    <source>
        <dbReference type="Proteomes" id="UP000000561"/>
    </source>
</evidence>
<dbReference type="VEuPathDB" id="FungiDB:UMAG_06084"/>
<dbReference type="PANTHER" id="PTHR31123">
    <property type="entry name" value="ACCUMULATION OF DYADS PROTEIN 2-RELATED"/>
    <property type="match status" value="1"/>
</dbReference>
<dbReference type="Proteomes" id="UP000000561">
    <property type="component" value="Chromosome 21"/>
</dbReference>
<sequence>MATPNYKHPNLKQQLGLAEDPNGSDHVITSKGHRLTRTVTAGGHDVDSSQPGFPVYHRRIGNPFPLMCIATGASIMMLGFVCIGYRGISNPRIFLTIGLPLGMVANFASCMFAFAEGSTYLATISGSLAGLLGGASLLFLPWTGIQGTYVLGAANQLEGVAEFYKAAGLVFFVALIPIFLIFLASLRTSAPLAGAALLIVVALGCLGGGYIGGAPNLVILKTAGALFIIVGIGLFYAATSVMLAEEGLKVLPVFPLPRLD</sequence>
<evidence type="ECO:0000256" key="6">
    <source>
        <dbReference type="SAM" id="Phobius"/>
    </source>
</evidence>
<dbReference type="PANTHER" id="PTHR31123:SF1">
    <property type="entry name" value="ACCUMULATION OF DYADS PROTEIN 2-RELATED"/>
    <property type="match status" value="1"/>
</dbReference>
<dbReference type="RefSeq" id="XP_011392443.1">
    <property type="nucleotide sequence ID" value="XM_011394141.1"/>
</dbReference>
<gene>
    <name evidence="7" type="ORF">UMAG_06084</name>
</gene>